<dbReference type="AlphaFoldDB" id="A0A6S7KGB1"/>
<reference evidence="2" key="1">
    <citation type="submission" date="2020-04" db="EMBL/GenBank/DDBJ databases">
        <authorList>
            <person name="Alioto T."/>
            <person name="Alioto T."/>
            <person name="Gomez Garrido J."/>
        </authorList>
    </citation>
    <scope>NUCLEOTIDE SEQUENCE</scope>
    <source>
        <strain evidence="2">A484AB</strain>
    </source>
</reference>
<feature type="non-terminal residue" evidence="2">
    <location>
        <position position="305"/>
    </location>
</feature>
<feature type="compositionally biased region" description="Low complexity" evidence="1">
    <location>
        <begin position="175"/>
        <end position="200"/>
    </location>
</feature>
<evidence type="ECO:0000256" key="1">
    <source>
        <dbReference type="SAM" id="MobiDB-lite"/>
    </source>
</evidence>
<sequence length="305" mass="31992">MCNKEVLVCNLCKHLWACTEGLDSDESSDPPSVPQSSSVLPSVPHASLSTTPPSVPQASSSSTAPPSVPQASSSTTPPSVPQASSSSTAPPSVPEQSSSSTAPPSVPEQSSSSTAPPSVPEQSSSSTAPPSVPEQSSSSTAPPSVPGQSSLSTAPPSVPEQSSLSTAPPSVPEQSSTSSAPASTSHRTPSSSSLPPNTSTETRRVATIDLTRTPDVENYHTVEEVVNGTVALCRENNFSHVEILRCFQQKMVIGRALEVQNVAQATEGDTNYINVDRYNLMETTFDEIMFLEEYRKTLQVQFYGE</sequence>
<protein>
    <submittedName>
        <fullName evidence="2">Uncharacterized protein</fullName>
    </submittedName>
</protein>
<comment type="caution">
    <text evidence="2">The sequence shown here is derived from an EMBL/GenBank/DDBJ whole genome shotgun (WGS) entry which is preliminary data.</text>
</comment>
<dbReference type="EMBL" id="CACRXK020035344">
    <property type="protein sequence ID" value="CAB4044545.1"/>
    <property type="molecule type" value="Genomic_DNA"/>
</dbReference>
<dbReference type="Proteomes" id="UP001152795">
    <property type="component" value="Unassembled WGS sequence"/>
</dbReference>
<proteinExistence type="predicted"/>
<feature type="compositionally biased region" description="Low complexity" evidence="1">
    <location>
        <begin position="34"/>
        <end position="90"/>
    </location>
</feature>
<keyword evidence="3" id="KW-1185">Reference proteome</keyword>
<evidence type="ECO:0000313" key="2">
    <source>
        <dbReference type="EMBL" id="CAB4044545.1"/>
    </source>
</evidence>
<organism evidence="2 3">
    <name type="scientific">Paramuricea clavata</name>
    <name type="common">Red gorgonian</name>
    <name type="synonym">Violescent sea-whip</name>
    <dbReference type="NCBI Taxonomy" id="317549"/>
    <lineage>
        <taxon>Eukaryota</taxon>
        <taxon>Metazoa</taxon>
        <taxon>Cnidaria</taxon>
        <taxon>Anthozoa</taxon>
        <taxon>Octocorallia</taxon>
        <taxon>Malacalcyonacea</taxon>
        <taxon>Plexauridae</taxon>
        <taxon>Paramuricea</taxon>
    </lineage>
</organism>
<feature type="region of interest" description="Disordered" evidence="1">
    <location>
        <begin position="21"/>
        <end position="203"/>
    </location>
</feature>
<name>A0A6S7KGB1_PARCT</name>
<evidence type="ECO:0000313" key="3">
    <source>
        <dbReference type="Proteomes" id="UP001152795"/>
    </source>
</evidence>
<gene>
    <name evidence="2" type="ORF">PACLA_8A049964</name>
</gene>
<accession>A0A6S7KGB1</accession>
<feature type="compositionally biased region" description="Polar residues" evidence="1">
    <location>
        <begin position="95"/>
        <end position="174"/>
    </location>
</feature>